<dbReference type="EMBL" id="ML121527">
    <property type="protein sequence ID" value="RPB29395.1"/>
    <property type="molecule type" value="Genomic_DNA"/>
</dbReference>
<name>A0A3N4MNH8_9PEZI</name>
<dbReference type="OrthoDB" id="10261753at2759"/>
<proteinExistence type="predicted"/>
<dbReference type="PANTHER" id="PTHR10933:SF9">
    <property type="entry name" value="IMMUNOGLOBULIN-BINDING PROTEIN 1"/>
    <property type="match status" value="1"/>
</dbReference>
<evidence type="ECO:0000256" key="1">
    <source>
        <dbReference type="SAM" id="MobiDB-lite"/>
    </source>
</evidence>
<organism evidence="2 3">
    <name type="scientific">Terfezia boudieri ATCC MYA-4762</name>
    <dbReference type="NCBI Taxonomy" id="1051890"/>
    <lineage>
        <taxon>Eukaryota</taxon>
        <taxon>Fungi</taxon>
        <taxon>Dikarya</taxon>
        <taxon>Ascomycota</taxon>
        <taxon>Pezizomycotina</taxon>
        <taxon>Pezizomycetes</taxon>
        <taxon>Pezizales</taxon>
        <taxon>Pezizaceae</taxon>
        <taxon>Terfezia</taxon>
    </lineage>
</organism>
<dbReference type="InParanoid" id="A0A3N4MNH8"/>
<dbReference type="GO" id="GO:0005829">
    <property type="term" value="C:cytosol"/>
    <property type="evidence" value="ECO:0007669"/>
    <property type="project" value="TreeGrafter"/>
</dbReference>
<dbReference type="GO" id="GO:0009966">
    <property type="term" value="P:regulation of signal transduction"/>
    <property type="evidence" value="ECO:0007669"/>
    <property type="project" value="InterPro"/>
</dbReference>
<feature type="compositionally biased region" description="Basic and acidic residues" evidence="1">
    <location>
        <begin position="327"/>
        <end position="341"/>
    </location>
</feature>
<dbReference type="AlphaFoldDB" id="A0A3N4MNH8"/>
<dbReference type="STRING" id="1051890.A0A3N4MNH8"/>
<sequence length="358" mass="40465">MDSSADTDQSLRVTFVKAEALRTSLEKTYDCNCEGYQTKLKDAIKAYEECKKLVADLSLFSPNEILEDISSPEIKYMLIDFYLGELMMKEQGLDRKSVLLRAQTAYKSFLRLVDSYDLLNKTDRDMFETLAQATTAAGLNHLPTDPGERRQAKIARFRQEKELKAKLQALATNPDLNVDEDVLRELYTTNIAYSAMQSLQALEGIILELDILKMAPPPTQEPSREQEVLDNRIRGVKADGYSDRLDNPNIFTNKSGAPLLSADGKPLRPFTIVSNREEIRKGVFRPGHNLPTMSIDEYLEEERRRGNIIEGGGEKSGLQPEPDEDNYEKADAETTKAREWDEFVENNPRGSGNTLNRG</sequence>
<dbReference type="InterPro" id="IPR007304">
    <property type="entry name" value="TAP46-like"/>
</dbReference>
<dbReference type="Gene3D" id="1.25.40.540">
    <property type="entry name" value="TAP42-like family"/>
    <property type="match status" value="1"/>
</dbReference>
<feature type="region of interest" description="Disordered" evidence="1">
    <location>
        <begin position="309"/>
        <end position="358"/>
    </location>
</feature>
<accession>A0A3N4MNH8</accession>
<evidence type="ECO:0000313" key="2">
    <source>
        <dbReference type="EMBL" id="RPB29395.1"/>
    </source>
</evidence>
<dbReference type="PANTHER" id="PTHR10933">
    <property type="entry name" value="IMMUNOGLOBULIN-BINDING PROTEIN 1"/>
    <property type="match status" value="1"/>
</dbReference>
<dbReference type="FunCoup" id="A0A3N4MNH8">
    <property type="interactions" value="660"/>
</dbReference>
<feature type="compositionally biased region" description="Polar residues" evidence="1">
    <location>
        <begin position="348"/>
        <end position="358"/>
    </location>
</feature>
<dbReference type="InterPro" id="IPR038511">
    <property type="entry name" value="TAP42/TAP46-like_sf"/>
</dbReference>
<reference evidence="2 3" key="1">
    <citation type="journal article" date="2018" name="Nat. Ecol. Evol.">
        <title>Pezizomycetes genomes reveal the molecular basis of ectomycorrhizal truffle lifestyle.</title>
        <authorList>
            <person name="Murat C."/>
            <person name="Payen T."/>
            <person name="Noel B."/>
            <person name="Kuo A."/>
            <person name="Morin E."/>
            <person name="Chen J."/>
            <person name="Kohler A."/>
            <person name="Krizsan K."/>
            <person name="Balestrini R."/>
            <person name="Da Silva C."/>
            <person name="Montanini B."/>
            <person name="Hainaut M."/>
            <person name="Levati E."/>
            <person name="Barry K.W."/>
            <person name="Belfiori B."/>
            <person name="Cichocki N."/>
            <person name="Clum A."/>
            <person name="Dockter R.B."/>
            <person name="Fauchery L."/>
            <person name="Guy J."/>
            <person name="Iotti M."/>
            <person name="Le Tacon F."/>
            <person name="Lindquist E.A."/>
            <person name="Lipzen A."/>
            <person name="Malagnac F."/>
            <person name="Mello A."/>
            <person name="Molinier V."/>
            <person name="Miyauchi S."/>
            <person name="Poulain J."/>
            <person name="Riccioni C."/>
            <person name="Rubini A."/>
            <person name="Sitrit Y."/>
            <person name="Splivallo R."/>
            <person name="Traeger S."/>
            <person name="Wang M."/>
            <person name="Zifcakova L."/>
            <person name="Wipf D."/>
            <person name="Zambonelli A."/>
            <person name="Paolocci F."/>
            <person name="Nowrousian M."/>
            <person name="Ottonello S."/>
            <person name="Baldrian P."/>
            <person name="Spatafora J.W."/>
            <person name="Henrissat B."/>
            <person name="Nagy L.G."/>
            <person name="Aury J.M."/>
            <person name="Wincker P."/>
            <person name="Grigoriev I.V."/>
            <person name="Bonfante P."/>
            <person name="Martin F.M."/>
        </authorList>
    </citation>
    <scope>NUCLEOTIDE SEQUENCE [LARGE SCALE GENOMIC DNA]</scope>
    <source>
        <strain evidence="2 3">ATCC MYA-4762</strain>
    </source>
</reference>
<dbReference type="GO" id="GO:0035303">
    <property type="term" value="P:regulation of dephosphorylation"/>
    <property type="evidence" value="ECO:0007669"/>
    <property type="project" value="TreeGrafter"/>
</dbReference>
<keyword evidence="3" id="KW-1185">Reference proteome</keyword>
<gene>
    <name evidence="2" type="ORF">L211DRAFT_799672</name>
</gene>
<protein>
    <submittedName>
        <fullName evidence="2">TAP42-like protein</fullName>
    </submittedName>
</protein>
<dbReference type="Pfam" id="PF04177">
    <property type="entry name" value="TAP42"/>
    <property type="match status" value="1"/>
</dbReference>
<dbReference type="Proteomes" id="UP000267821">
    <property type="component" value="Unassembled WGS sequence"/>
</dbReference>
<dbReference type="GO" id="GO:0051721">
    <property type="term" value="F:protein phosphatase 2A binding"/>
    <property type="evidence" value="ECO:0007669"/>
    <property type="project" value="TreeGrafter"/>
</dbReference>
<evidence type="ECO:0000313" key="3">
    <source>
        <dbReference type="Proteomes" id="UP000267821"/>
    </source>
</evidence>